<feature type="region of interest" description="Disordered" evidence="2">
    <location>
        <begin position="72"/>
        <end position="141"/>
    </location>
</feature>
<evidence type="ECO:0000256" key="1">
    <source>
        <dbReference type="ARBA" id="ARBA00040365"/>
    </source>
</evidence>
<evidence type="ECO:0000259" key="3">
    <source>
        <dbReference type="PROSITE" id="PS50174"/>
    </source>
</evidence>
<dbReference type="PANTHER" id="PTHR23149:SF9">
    <property type="entry name" value="G PATCH DOMAIN-CONTAINING PROTEIN 4"/>
    <property type="match status" value="1"/>
</dbReference>
<dbReference type="InterPro" id="IPR050656">
    <property type="entry name" value="PINX1"/>
</dbReference>
<sequence>MDFARKQLEKYGWKEGDGLGKIGNEGIKVAIKPRYKTGKEGMGFDLAKELTDTWWTRSYDASLKAINVEDNGEDSGVKVLRPDDGSAESTDSPAAQMRKRMMKDNFRDFSKGGTLDQGKLIDDSGSSSEDDGPSPPKIKQLTDEELFKACGGRTAHKGARHGLKLSGKLARLAAQDEYLCSQPDQVQPPEKRKKKSKKSKDKNNLI</sequence>
<proteinExistence type="predicted"/>
<dbReference type="PROSITE" id="PS50174">
    <property type="entry name" value="G_PATCH"/>
    <property type="match status" value="1"/>
</dbReference>
<feature type="compositionally biased region" description="Basic residues" evidence="2">
    <location>
        <begin position="191"/>
        <end position="200"/>
    </location>
</feature>
<dbReference type="AlphaFoldDB" id="A0A8J2L192"/>
<accession>A0A8J2L192</accession>
<evidence type="ECO:0000313" key="4">
    <source>
        <dbReference type="EMBL" id="CAG7785748.1"/>
    </source>
</evidence>
<evidence type="ECO:0000256" key="2">
    <source>
        <dbReference type="SAM" id="MobiDB-lite"/>
    </source>
</evidence>
<keyword evidence="5" id="KW-1185">Reference proteome</keyword>
<organism evidence="4 5">
    <name type="scientific">Allacma fusca</name>
    <dbReference type="NCBI Taxonomy" id="39272"/>
    <lineage>
        <taxon>Eukaryota</taxon>
        <taxon>Metazoa</taxon>
        <taxon>Ecdysozoa</taxon>
        <taxon>Arthropoda</taxon>
        <taxon>Hexapoda</taxon>
        <taxon>Collembola</taxon>
        <taxon>Symphypleona</taxon>
        <taxon>Sminthuridae</taxon>
        <taxon>Allacma</taxon>
    </lineage>
</organism>
<dbReference type="Proteomes" id="UP000708208">
    <property type="component" value="Unassembled WGS sequence"/>
</dbReference>
<dbReference type="PANTHER" id="PTHR23149">
    <property type="entry name" value="G PATCH DOMAIN CONTAINING PROTEIN"/>
    <property type="match status" value="1"/>
</dbReference>
<feature type="region of interest" description="Disordered" evidence="2">
    <location>
        <begin position="180"/>
        <end position="206"/>
    </location>
</feature>
<feature type="domain" description="G-patch" evidence="3">
    <location>
        <begin position="1"/>
        <end position="47"/>
    </location>
</feature>
<dbReference type="InterPro" id="IPR000467">
    <property type="entry name" value="G_patch_dom"/>
</dbReference>
<dbReference type="GO" id="GO:0003676">
    <property type="term" value="F:nucleic acid binding"/>
    <property type="evidence" value="ECO:0007669"/>
    <property type="project" value="InterPro"/>
</dbReference>
<dbReference type="OrthoDB" id="10019757at2759"/>
<name>A0A8J2L192_9HEXA</name>
<dbReference type="EMBL" id="CAJVCH010302803">
    <property type="protein sequence ID" value="CAG7785748.1"/>
    <property type="molecule type" value="Genomic_DNA"/>
</dbReference>
<protein>
    <recommendedName>
        <fullName evidence="1">G patch domain-containing protein 4</fullName>
    </recommendedName>
</protein>
<dbReference type="Pfam" id="PF01585">
    <property type="entry name" value="G-patch"/>
    <property type="match status" value="1"/>
</dbReference>
<gene>
    <name evidence="4" type="ORF">AFUS01_LOCUS24355</name>
</gene>
<evidence type="ECO:0000313" key="5">
    <source>
        <dbReference type="Proteomes" id="UP000708208"/>
    </source>
</evidence>
<comment type="caution">
    <text evidence="4">The sequence shown here is derived from an EMBL/GenBank/DDBJ whole genome shotgun (WGS) entry which is preliminary data.</text>
</comment>
<reference evidence="4" key="1">
    <citation type="submission" date="2021-06" db="EMBL/GenBank/DDBJ databases">
        <authorList>
            <person name="Hodson N. C."/>
            <person name="Mongue J. A."/>
            <person name="Jaron S. K."/>
        </authorList>
    </citation>
    <scope>NUCLEOTIDE SEQUENCE</scope>
</reference>
<dbReference type="SMART" id="SM00443">
    <property type="entry name" value="G_patch"/>
    <property type="match status" value="1"/>
</dbReference>
<dbReference type="GO" id="GO:0005730">
    <property type="term" value="C:nucleolus"/>
    <property type="evidence" value="ECO:0007669"/>
    <property type="project" value="TreeGrafter"/>
</dbReference>